<feature type="transmembrane region" description="Helical" evidence="1">
    <location>
        <begin position="28"/>
        <end position="45"/>
    </location>
</feature>
<reference evidence="2" key="1">
    <citation type="journal article" date="2014" name="Int. J. Syst. Evol. Microbiol.">
        <title>Complete genome sequence of Corynebacterium casei LMG S-19264T (=DSM 44701T), isolated from a smear-ripened cheese.</title>
        <authorList>
            <consortium name="US DOE Joint Genome Institute (JGI-PGF)"/>
            <person name="Walter F."/>
            <person name="Albersmeier A."/>
            <person name="Kalinowski J."/>
            <person name="Ruckert C."/>
        </authorList>
    </citation>
    <scope>NUCLEOTIDE SEQUENCE</scope>
    <source>
        <strain evidence="2">JCM 13064</strain>
    </source>
</reference>
<gene>
    <name evidence="2" type="ORF">GCM10007964_61580</name>
</gene>
<accession>A0A917VST9</accession>
<evidence type="ECO:0000313" key="3">
    <source>
        <dbReference type="Proteomes" id="UP000645217"/>
    </source>
</evidence>
<comment type="caution">
    <text evidence="2">The sequence shown here is derived from an EMBL/GenBank/DDBJ whole genome shotgun (WGS) entry which is preliminary data.</text>
</comment>
<keyword evidence="1" id="KW-0812">Transmembrane</keyword>
<dbReference type="AlphaFoldDB" id="A0A917VST9"/>
<evidence type="ECO:0000313" key="2">
    <source>
        <dbReference type="EMBL" id="GGL11080.1"/>
    </source>
</evidence>
<sequence>MVHDPLGVIVNALRRILANLKARQHIEAYALTVVVFVFALLSIFSDELNDNLRWAVLLSGLGLLIYRVTLPEPRLTAPADILHDRSIYERSPVSSLFETARDVRVFAPSAVNLLSAQTCETLRRTVLARRGGSVRVVILDQREREAVRLAAAQLDESVDFPVQRLPAALRTTMEHLALMSAWRTAGSFAYRLLPYNPGFSLVLIDPDTPRGRLIVEIHGFHNLSTSSRMHLELTRDHDERWYAYWVEQFDHIWNAARQTVTPTGGEAAAPGSANAAEAQD</sequence>
<feature type="transmembrane region" description="Helical" evidence="1">
    <location>
        <begin position="51"/>
        <end position="69"/>
    </location>
</feature>
<proteinExistence type="predicted"/>
<organism evidence="2 3">
    <name type="scientific">Sphaerisporangium melleum</name>
    <dbReference type="NCBI Taxonomy" id="321316"/>
    <lineage>
        <taxon>Bacteria</taxon>
        <taxon>Bacillati</taxon>
        <taxon>Actinomycetota</taxon>
        <taxon>Actinomycetes</taxon>
        <taxon>Streptosporangiales</taxon>
        <taxon>Streptosporangiaceae</taxon>
        <taxon>Sphaerisporangium</taxon>
    </lineage>
</organism>
<dbReference type="EMBL" id="BMNT01000041">
    <property type="protein sequence ID" value="GGL11080.1"/>
    <property type="molecule type" value="Genomic_DNA"/>
</dbReference>
<name>A0A917VST9_9ACTN</name>
<keyword evidence="3" id="KW-1185">Reference proteome</keyword>
<keyword evidence="1" id="KW-1133">Transmembrane helix</keyword>
<protein>
    <submittedName>
        <fullName evidence="2">Uncharacterized protein</fullName>
    </submittedName>
</protein>
<evidence type="ECO:0000256" key="1">
    <source>
        <dbReference type="SAM" id="Phobius"/>
    </source>
</evidence>
<dbReference type="RefSeq" id="WP_189166571.1">
    <property type="nucleotide sequence ID" value="NZ_BMNT01000041.1"/>
</dbReference>
<dbReference type="Proteomes" id="UP000645217">
    <property type="component" value="Unassembled WGS sequence"/>
</dbReference>
<reference evidence="2" key="2">
    <citation type="submission" date="2020-09" db="EMBL/GenBank/DDBJ databases">
        <authorList>
            <person name="Sun Q."/>
            <person name="Ohkuma M."/>
        </authorList>
    </citation>
    <scope>NUCLEOTIDE SEQUENCE</scope>
    <source>
        <strain evidence="2">JCM 13064</strain>
    </source>
</reference>
<keyword evidence="1" id="KW-0472">Membrane</keyword>